<dbReference type="Gene3D" id="3.30.1460.50">
    <property type="match status" value="1"/>
</dbReference>
<dbReference type="Proteomes" id="UP001632038">
    <property type="component" value="Unassembled WGS sequence"/>
</dbReference>
<evidence type="ECO:0000256" key="4">
    <source>
        <dbReference type="ARBA" id="ARBA00022786"/>
    </source>
</evidence>
<protein>
    <recommendedName>
        <fullName evidence="2">Ubiquitin-like-conjugating enzyme ATG10</fullName>
    </recommendedName>
    <alternativeName>
        <fullName evidence="6">Autophagy-related protein 10</fullName>
    </alternativeName>
</protein>
<evidence type="ECO:0000256" key="3">
    <source>
        <dbReference type="ARBA" id="ARBA00022679"/>
    </source>
</evidence>
<dbReference type="PANTHER" id="PTHR14957">
    <property type="entry name" value="UBIQUITIN-LIKE-CONJUGATING ENZYME ATG10"/>
    <property type="match status" value="1"/>
</dbReference>
<dbReference type="GO" id="GO:0016740">
    <property type="term" value="F:transferase activity"/>
    <property type="evidence" value="ECO:0007669"/>
    <property type="project" value="UniProtKB-KW"/>
</dbReference>
<organism evidence="7 8">
    <name type="scientific">Castilleja foliolosa</name>
    <dbReference type="NCBI Taxonomy" id="1961234"/>
    <lineage>
        <taxon>Eukaryota</taxon>
        <taxon>Viridiplantae</taxon>
        <taxon>Streptophyta</taxon>
        <taxon>Embryophyta</taxon>
        <taxon>Tracheophyta</taxon>
        <taxon>Spermatophyta</taxon>
        <taxon>Magnoliopsida</taxon>
        <taxon>eudicotyledons</taxon>
        <taxon>Gunneridae</taxon>
        <taxon>Pentapetalae</taxon>
        <taxon>asterids</taxon>
        <taxon>lamiids</taxon>
        <taxon>Lamiales</taxon>
        <taxon>Orobanchaceae</taxon>
        <taxon>Pedicularideae</taxon>
        <taxon>Castillejinae</taxon>
        <taxon>Castilleja</taxon>
    </lineage>
</organism>
<dbReference type="Pfam" id="PF03987">
    <property type="entry name" value="Autophagy_act_C"/>
    <property type="match status" value="1"/>
</dbReference>
<proteinExistence type="inferred from homology"/>
<evidence type="ECO:0000256" key="2">
    <source>
        <dbReference type="ARBA" id="ARBA00021099"/>
    </source>
</evidence>
<sequence>MVEYWDGTLSSAEFYVAACAFAEQWRKFNTSLPQWSWAASPKRPWTSDHNHKVGYLSLENVRLSEEDYKEGDEKEERVNEYEDEAVDAAAAVVHRNGGLGVHCYDFHAVYSASYRVPVLYFRAYCNDGQPLQLDEIEKDIPVNSAQLLTKSKWTFMTQAEHPELNRPWYTLHPCGTSEWMKLLLSNDILIAQGRIPVEKKYFISWFSVVGQKHEIQLMENGGGRGLREVDYKQFDSGVARVFV</sequence>
<evidence type="ECO:0000256" key="5">
    <source>
        <dbReference type="ARBA" id="ARBA00023006"/>
    </source>
</evidence>
<comment type="similarity">
    <text evidence="1">Belongs to the ATG10 family.</text>
</comment>
<keyword evidence="3" id="KW-0808">Transferase</keyword>
<comment type="caution">
    <text evidence="7">The sequence shown here is derived from an EMBL/GenBank/DDBJ whole genome shotgun (WGS) entry which is preliminary data.</text>
</comment>
<name>A0ABD3EFQ0_9LAMI</name>
<accession>A0ABD3EFQ0</accession>
<evidence type="ECO:0000313" key="8">
    <source>
        <dbReference type="Proteomes" id="UP001632038"/>
    </source>
</evidence>
<keyword evidence="5" id="KW-0072">Autophagy</keyword>
<gene>
    <name evidence="7" type="primary">ATG10</name>
    <name evidence="7" type="ORF">CASFOL_002924</name>
</gene>
<dbReference type="EMBL" id="JAVIJP010000005">
    <property type="protein sequence ID" value="KAL3653243.1"/>
    <property type="molecule type" value="Genomic_DNA"/>
</dbReference>
<reference evidence="8" key="1">
    <citation type="journal article" date="2024" name="IScience">
        <title>Strigolactones Initiate the Formation of Haustorium-like Structures in Castilleja.</title>
        <authorList>
            <person name="Buerger M."/>
            <person name="Peterson D."/>
            <person name="Chory J."/>
        </authorList>
    </citation>
    <scope>NUCLEOTIDE SEQUENCE [LARGE SCALE GENOMIC DNA]</scope>
</reference>
<dbReference type="InterPro" id="IPR007135">
    <property type="entry name" value="Atg3/Atg10"/>
</dbReference>
<evidence type="ECO:0000256" key="1">
    <source>
        <dbReference type="ARBA" id="ARBA00005696"/>
    </source>
</evidence>
<dbReference type="GO" id="GO:0006914">
    <property type="term" value="P:autophagy"/>
    <property type="evidence" value="ECO:0007669"/>
    <property type="project" value="UniProtKB-KW"/>
</dbReference>
<keyword evidence="4" id="KW-0833">Ubl conjugation pathway</keyword>
<evidence type="ECO:0000313" key="7">
    <source>
        <dbReference type="EMBL" id="KAL3653243.1"/>
    </source>
</evidence>
<dbReference type="AlphaFoldDB" id="A0ABD3EFQ0"/>
<dbReference type="PANTHER" id="PTHR14957:SF1">
    <property type="entry name" value="UBIQUITIN-LIKE-CONJUGATING ENZYME ATG10"/>
    <property type="match status" value="1"/>
</dbReference>
<keyword evidence="8" id="KW-1185">Reference proteome</keyword>
<evidence type="ECO:0000256" key="6">
    <source>
        <dbReference type="ARBA" id="ARBA00029833"/>
    </source>
</evidence>